<keyword evidence="3" id="KW-1185">Reference proteome</keyword>
<evidence type="ECO:0000313" key="2">
    <source>
        <dbReference type="EMBL" id="ESO91738.1"/>
    </source>
</evidence>
<organism evidence="2 3">
    <name type="scientific">Lottia gigantea</name>
    <name type="common">Giant owl limpet</name>
    <dbReference type="NCBI Taxonomy" id="225164"/>
    <lineage>
        <taxon>Eukaryota</taxon>
        <taxon>Metazoa</taxon>
        <taxon>Spiralia</taxon>
        <taxon>Lophotrochozoa</taxon>
        <taxon>Mollusca</taxon>
        <taxon>Gastropoda</taxon>
        <taxon>Patellogastropoda</taxon>
        <taxon>Lottioidea</taxon>
        <taxon>Lottiidae</taxon>
        <taxon>Lottia</taxon>
    </lineage>
</organism>
<sequence>MLQSAAAGANTPPASSSSSKLSHSSSSKPEKKTKNVSDVSGEMTSVELPQVDMELEDMAADTERLNSVLGSLTPGGSSNGEGVVSEREFSDEDDFNFVENNILDKTGGGGDGGCKATFWFENSKRKS</sequence>
<feature type="region of interest" description="Disordered" evidence="1">
    <location>
        <begin position="68"/>
        <end position="91"/>
    </location>
</feature>
<protein>
    <submittedName>
        <fullName evidence="2">Uncharacterized protein</fullName>
    </submittedName>
</protein>
<evidence type="ECO:0000313" key="3">
    <source>
        <dbReference type="Proteomes" id="UP000030746"/>
    </source>
</evidence>
<proteinExistence type="predicted"/>
<evidence type="ECO:0000256" key="1">
    <source>
        <dbReference type="SAM" id="MobiDB-lite"/>
    </source>
</evidence>
<feature type="compositionally biased region" description="Low complexity" evidence="1">
    <location>
        <begin position="1"/>
        <end position="27"/>
    </location>
</feature>
<feature type="region of interest" description="Disordered" evidence="1">
    <location>
        <begin position="1"/>
        <end position="51"/>
    </location>
</feature>
<gene>
    <name evidence="2" type="ORF">LOTGIDRAFT_163097</name>
</gene>
<dbReference type="CTD" id="20239251"/>
<name>V3ZK99_LOTGI</name>
<dbReference type="KEGG" id="lgi:LOTGIDRAFT_163097"/>
<dbReference type="GeneID" id="20239251"/>
<dbReference type="AlphaFoldDB" id="V3ZK99"/>
<dbReference type="HOGENOM" id="CLU_1972991_0_0_1"/>
<reference evidence="2 3" key="1">
    <citation type="journal article" date="2013" name="Nature">
        <title>Insights into bilaterian evolution from three spiralian genomes.</title>
        <authorList>
            <person name="Simakov O."/>
            <person name="Marletaz F."/>
            <person name="Cho S.J."/>
            <person name="Edsinger-Gonzales E."/>
            <person name="Havlak P."/>
            <person name="Hellsten U."/>
            <person name="Kuo D.H."/>
            <person name="Larsson T."/>
            <person name="Lv J."/>
            <person name="Arendt D."/>
            <person name="Savage R."/>
            <person name="Osoegawa K."/>
            <person name="de Jong P."/>
            <person name="Grimwood J."/>
            <person name="Chapman J.A."/>
            <person name="Shapiro H."/>
            <person name="Aerts A."/>
            <person name="Otillar R.P."/>
            <person name="Terry A.Y."/>
            <person name="Boore J.L."/>
            <person name="Grigoriev I.V."/>
            <person name="Lindberg D.R."/>
            <person name="Seaver E.C."/>
            <person name="Weisblat D.A."/>
            <person name="Putnam N.H."/>
            <person name="Rokhsar D.S."/>
        </authorList>
    </citation>
    <scope>NUCLEOTIDE SEQUENCE [LARGE SCALE GENOMIC DNA]</scope>
</reference>
<dbReference type="RefSeq" id="XP_009057412.1">
    <property type="nucleotide sequence ID" value="XM_009059164.1"/>
</dbReference>
<dbReference type="Proteomes" id="UP000030746">
    <property type="component" value="Unassembled WGS sequence"/>
</dbReference>
<dbReference type="EMBL" id="KB202199">
    <property type="protein sequence ID" value="ESO91738.1"/>
    <property type="molecule type" value="Genomic_DNA"/>
</dbReference>
<accession>V3ZK99</accession>